<dbReference type="RefSeq" id="XP_008081894.1">
    <property type="nucleotide sequence ID" value="XM_008083703.1"/>
</dbReference>
<dbReference type="InterPro" id="IPR051105">
    <property type="entry name" value="WWC/KIBRA_Hippo_Reg"/>
</dbReference>
<dbReference type="KEGG" id="glz:GLAREA_03450"/>
<name>S3DVR5_GLAL2</name>
<dbReference type="GeneID" id="19462505"/>
<dbReference type="AlphaFoldDB" id="S3DVR5"/>
<dbReference type="PANTHER" id="PTHR14791">
    <property type="entry name" value="BOMB/KIRA PROTEINS"/>
    <property type="match status" value="1"/>
</dbReference>
<feature type="region of interest" description="Disordered" evidence="4">
    <location>
        <begin position="1"/>
        <end position="24"/>
    </location>
</feature>
<dbReference type="HOGENOM" id="CLU_116378_0_0_1"/>
<evidence type="ECO:0000313" key="7">
    <source>
        <dbReference type="Proteomes" id="UP000016922"/>
    </source>
</evidence>
<evidence type="ECO:0000256" key="4">
    <source>
        <dbReference type="SAM" id="MobiDB-lite"/>
    </source>
</evidence>
<sequence>MATNTPSPHPSDLPPDVDYAKDPETGRVYYIDHANETNSFIHPRLKEELPPNWECRMEPTTGKIFFVDHANKTTSRSHPRHKDFHRHSDSDVELQSPYNQCLDAEGRHFYTNDETKTTSWLSPVKLAELEATGILDKDTEVYGEDGHAWKSWILEDVAESGLNKGTSYWVNYRDGSVDWQSPEDKRIARQKNMERRAQREATQD</sequence>
<organism evidence="6 7">
    <name type="scientific">Glarea lozoyensis (strain ATCC 20868 / MF5171)</name>
    <dbReference type="NCBI Taxonomy" id="1116229"/>
    <lineage>
        <taxon>Eukaryota</taxon>
        <taxon>Fungi</taxon>
        <taxon>Dikarya</taxon>
        <taxon>Ascomycota</taxon>
        <taxon>Pezizomycotina</taxon>
        <taxon>Leotiomycetes</taxon>
        <taxon>Helotiales</taxon>
        <taxon>Helotiaceae</taxon>
        <taxon>Glarea</taxon>
    </lineage>
</organism>
<evidence type="ECO:0000313" key="6">
    <source>
        <dbReference type="EMBL" id="EPE30483.1"/>
    </source>
</evidence>
<dbReference type="EMBL" id="KE145363">
    <property type="protein sequence ID" value="EPE30483.1"/>
    <property type="molecule type" value="Genomic_DNA"/>
</dbReference>
<dbReference type="PROSITE" id="PS50020">
    <property type="entry name" value="WW_DOMAIN_2"/>
    <property type="match status" value="2"/>
</dbReference>
<dbReference type="OrthoDB" id="3558811at2759"/>
<dbReference type="Gene3D" id="2.20.70.10">
    <property type="match status" value="3"/>
</dbReference>
<evidence type="ECO:0000256" key="2">
    <source>
        <dbReference type="ARBA" id="ARBA00022490"/>
    </source>
</evidence>
<dbReference type="Pfam" id="PF00397">
    <property type="entry name" value="WW"/>
    <property type="match status" value="1"/>
</dbReference>
<dbReference type="SUPFAM" id="SSF51045">
    <property type="entry name" value="WW domain"/>
    <property type="match status" value="3"/>
</dbReference>
<feature type="domain" description="WW" evidence="5">
    <location>
        <begin position="92"/>
        <end position="125"/>
    </location>
</feature>
<evidence type="ECO:0000256" key="1">
    <source>
        <dbReference type="ARBA" id="ARBA00004496"/>
    </source>
</evidence>
<protein>
    <submittedName>
        <fullName evidence="6">WW</fullName>
    </submittedName>
</protein>
<comment type="subcellular location">
    <subcellularLocation>
        <location evidence="1">Cytoplasm</location>
    </subcellularLocation>
</comment>
<dbReference type="STRING" id="1116229.S3DVR5"/>
<dbReference type="SMART" id="SM00456">
    <property type="entry name" value="WW"/>
    <property type="match status" value="3"/>
</dbReference>
<feature type="domain" description="WW" evidence="5">
    <location>
        <begin position="47"/>
        <end position="81"/>
    </location>
</feature>
<keyword evidence="3" id="KW-0597">Phosphoprotein</keyword>
<dbReference type="Proteomes" id="UP000016922">
    <property type="component" value="Unassembled WGS sequence"/>
</dbReference>
<dbReference type="InterPro" id="IPR036020">
    <property type="entry name" value="WW_dom_sf"/>
</dbReference>
<keyword evidence="2" id="KW-0963">Cytoplasm</keyword>
<dbReference type="GO" id="GO:0005737">
    <property type="term" value="C:cytoplasm"/>
    <property type="evidence" value="ECO:0007669"/>
    <property type="project" value="UniProtKB-SubCell"/>
</dbReference>
<keyword evidence="7" id="KW-1185">Reference proteome</keyword>
<gene>
    <name evidence="6" type="ORF">GLAREA_03450</name>
</gene>
<accession>S3DVR5</accession>
<reference evidence="6 7" key="1">
    <citation type="journal article" date="2013" name="BMC Genomics">
        <title>Genomics-driven discovery of the pneumocandin biosynthetic gene cluster in the fungus Glarea lozoyensis.</title>
        <authorList>
            <person name="Chen L."/>
            <person name="Yue Q."/>
            <person name="Zhang X."/>
            <person name="Xiang M."/>
            <person name="Wang C."/>
            <person name="Li S."/>
            <person name="Che Y."/>
            <person name="Ortiz-Lopez F.J."/>
            <person name="Bills G.F."/>
            <person name="Liu X."/>
            <person name="An Z."/>
        </authorList>
    </citation>
    <scope>NUCLEOTIDE SEQUENCE [LARGE SCALE GENOMIC DNA]</scope>
    <source>
        <strain evidence="7">ATCC 20868 / MF5171</strain>
    </source>
</reference>
<dbReference type="PANTHER" id="PTHR14791:SF29">
    <property type="entry name" value="PROTEIN KIBRA"/>
    <property type="match status" value="1"/>
</dbReference>
<dbReference type="InterPro" id="IPR001202">
    <property type="entry name" value="WW_dom"/>
</dbReference>
<proteinExistence type="predicted"/>
<evidence type="ECO:0000259" key="5">
    <source>
        <dbReference type="PROSITE" id="PS50020"/>
    </source>
</evidence>
<evidence type="ECO:0000256" key="3">
    <source>
        <dbReference type="ARBA" id="ARBA00022553"/>
    </source>
</evidence>